<gene>
    <name evidence="2" type="ORF">RhiirA1_542821</name>
</gene>
<keyword evidence="1" id="KW-0472">Membrane</keyword>
<keyword evidence="1" id="KW-0812">Transmembrane</keyword>
<dbReference type="VEuPathDB" id="FungiDB:RhiirA1_542821"/>
<accession>A0A2N0QUA9</accession>
<keyword evidence="1" id="KW-1133">Transmembrane helix</keyword>
<evidence type="ECO:0000313" key="3">
    <source>
        <dbReference type="Proteomes" id="UP000232688"/>
    </source>
</evidence>
<proteinExistence type="predicted"/>
<reference evidence="2 3" key="2">
    <citation type="submission" date="2017-10" db="EMBL/GenBank/DDBJ databases">
        <title>Genome analyses suggest a sexual origin of heterokaryosis in a supposedly ancient asexual fungus.</title>
        <authorList>
            <person name="Corradi N."/>
            <person name="Sedzielewska K."/>
            <person name="Noel J."/>
            <person name="Charron P."/>
            <person name="Farinelli L."/>
            <person name="Marton T."/>
            <person name="Kruger M."/>
            <person name="Pelin A."/>
            <person name="Brachmann A."/>
            <person name="Corradi N."/>
        </authorList>
    </citation>
    <scope>NUCLEOTIDE SEQUENCE [LARGE SCALE GENOMIC DNA]</scope>
    <source>
        <strain evidence="2 3">A1</strain>
    </source>
</reference>
<name>A0A2N0QUA9_9GLOM</name>
<evidence type="ECO:0000256" key="1">
    <source>
        <dbReference type="SAM" id="Phobius"/>
    </source>
</evidence>
<comment type="caution">
    <text evidence="2">The sequence shown here is derived from an EMBL/GenBank/DDBJ whole genome shotgun (WGS) entry which is preliminary data.</text>
</comment>
<feature type="transmembrane region" description="Helical" evidence="1">
    <location>
        <begin position="14"/>
        <end position="34"/>
    </location>
</feature>
<dbReference type="AlphaFoldDB" id="A0A2N0QUA9"/>
<sequence length="82" mass="10309">MIQKLEYFRPFLEILVYQVMFLEIGIYHFLEFFIRWCDIFAFKRWIDTLDKSFLIFFKGFHLENILGFAYRSKIRCQNHKRE</sequence>
<reference evidence="2 3" key="1">
    <citation type="submission" date="2017-10" db="EMBL/GenBank/DDBJ databases">
        <title>Extensive intraspecific genome diversity in a model arbuscular mycorrhizal fungus.</title>
        <authorList>
            <person name="Chen E.C.H."/>
            <person name="Morin E."/>
            <person name="Baudet D."/>
            <person name="Noel J."/>
            <person name="Ndikumana S."/>
            <person name="Charron P."/>
            <person name="St-Onge C."/>
            <person name="Giorgi J."/>
            <person name="Grigoriev I.V."/>
            <person name="Roux C."/>
            <person name="Martin F.M."/>
            <person name="Corradi N."/>
        </authorList>
    </citation>
    <scope>NUCLEOTIDE SEQUENCE [LARGE SCALE GENOMIC DNA]</scope>
    <source>
        <strain evidence="2 3">A1</strain>
    </source>
</reference>
<organism evidence="2 3">
    <name type="scientific">Rhizophagus irregularis</name>
    <dbReference type="NCBI Taxonomy" id="588596"/>
    <lineage>
        <taxon>Eukaryota</taxon>
        <taxon>Fungi</taxon>
        <taxon>Fungi incertae sedis</taxon>
        <taxon>Mucoromycota</taxon>
        <taxon>Glomeromycotina</taxon>
        <taxon>Glomeromycetes</taxon>
        <taxon>Glomerales</taxon>
        <taxon>Glomeraceae</taxon>
        <taxon>Rhizophagus</taxon>
    </lineage>
</organism>
<dbReference type="Proteomes" id="UP000232688">
    <property type="component" value="Unassembled WGS sequence"/>
</dbReference>
<evidence type="ECO:0000313" key="2">
    <source>
        <dbReference type="EMBL" id="PKC54626.1"/>
    </source>
</evidence>
<protein>
    <submittedName>
        <fullName evidence="2">Uncharacterized protein</fullName>
    </submittedName>
</protein>
<dbReference type="EMBL" id="LLXH01003107">
    <property type="protein sequence ID" value="PKC54626.1"/>
    <property type="molecule type" value="Genomic_DNA"/>
</dbReference>